<dbReference type="WBParaSite" id="nRc.2.0.1.t21555-RA">
    <property type="protein sequence ID" value="nRc.2.0.1.t21555-RA"/>
    <property type="gene ID" value="nRc.2.0.1.g21555"/>
</dbReference>
<dbReference type="InterPro" id="IPR008906">
    <property type="entry name" value="HATC_C_dom"/>
</dbReference>
<dbReference type="Proteomes" id="UP000887565">
    <property type="component" value="Unplaced"/>
</dbReference>
<evidence type="ECO:0000313" key="3">
    <source>
        <dbReference type="WBParaSite" id="nRc.2.0.1.t21555-RA"/>
    </source>
</evidence>
<keyword evidence="2" id="KW-1185">Reference proteome</keyword>
<proteinExistence type="predicted"/>
<evidence type="ECO:0000259" key="1">
    <source>
        <dbReference type="Pfam" id="PF05699"/>
    </source>
</evidence>
<organism evidence="2 3">
    <name type="scientific">Romanomermis culicivorax</name>
    <name type="common">Nematode worm</name>
    <dbReference type="NCBI Taxonomy" id="13658"/>
    <lineage>
        <taxon>Eukaryota</taxon>
        <taxon>Metazoa</taxon>
        <taxon>Ecdysozoa</taxon>
        <taxon>Nematoda</taxon>
        <taxon>Enoplea</taxon>
        <taxon>Dorylaimia</taxon>
        <taxon>Mermithida</taxon>
        <taxon>Mermithoidea</taxon>
        <taxon>Mermithidae</taxon>
        <taxon>Romanomermis</taxon>
    </lineage>
</organism>
<accession>A0A915J5Z6</accession>
<dbReference type="AlphaFoldDB" id="A0A915J5Z6"/>
<dbReference type="GO" id="GO:0046983">
    <property type="term" value="F:protein dimerization activity"/>
    <property type="evidence" value="ECO:0007669"/>
    <property type="project" value="InterPro"/>
</dbReference>
<protein>
    <submittedName>
        <fullName evidence="3">HAT C-terminal dimerisation domain-containing protein</fullName>
    </submittedName>
</protein>
<reference evidence="3" key="1">
    <citation type="submission" date="2022-11" db="UniProtKB">
        <authorList>
            <consortium name="WormBaseParasite"/>
        </authorList>
    </citation>
    <scope>IDENTIFICATION</scope>
</reference>
<feature type="domain" description="HAT C-terminal dimerisation" evidence="1">
    <location>
        <begin position="39"/>
        <end position="84"/>
    </location>
</feature>
<evidence type="ECO:0000313" key="2">
    <source>
        <dbReference type="Proteomes" id="UP000887565"/>
    </source>
</evidence>
<name>A0A915J5Z6_ROMCU</name>
<dbReference type="Pfam" id="PF05699">
    <property type="entry name" value="Dimer_Tnp_hAT"/>
    <property type="match status" value="1"/>
</dbReference>
<sequence length="214" mass="24855">MILSENEFLDDDDTTMAEVTLWRKKWTDGKREKMPYCAILATIPVTTANNESVFSNLRYMKLYLWSTMCQPRLNGLMMLFVYDDAELCVEKLFSLDMQSRASASCGGMHHKRAYIDPILPTHNPTMQTNPHFHNNVRILSILLDYISIASEWPNFCTLTIILRPISTAWSQQFTIWYALSTVWSRKSLTSYDSLHFVESKLFPSTLNKFPDIDM</sequence>